<keyword evidence="2" id="KW-1185">Reference proteome</keyword>
<protein>
    <submittedName>
        <fullName evidence="1">Uncharacterized protein</fullName>
    </submittedName>
</protein>
<accession>A0A1R2BKH6</accession>
<evidence type="ECO:0000313" key="2">
    <source>
        <dbReference type="Proteomes" id="UP000187209"/>
    </source>
</evidence>
<organism evidence="1 2">
    <name type="scientific">Stentor coeruleus</name>
    <dbReference type="NCBI Taxonomy" id="5963"/>
    <lineage>
        <taxon>Eukaryota</taxon>
        <taxon>Sar</taxon>
        <taxon>Alveolata</taxon>
        <taxon>Ciliophora</taxon>
        <taxon>Postciliodesmatophora</taxon>
        <taxon>Heterotrichea</taxon>
        <taxon>Heterotrichida</taxon>
        <taxon>Stentoridae</taxon>
        <taxon>Stentor</taxon>
    </lineage>
</organism>
<dbReference type="AlphaFoldDB" id="A0A1R2BKH6"/>
<reference evidence="1 2" key="1">
    <citation type="submission" date="2016-11" db="EMBL/GenBank/DDBJ databases">
        <title>The macronuclear genome of Stentor coeruleus: a giant cell with tiny introns.</title>
        <authorList>
            <person name="Slabodnick M."/>
            <person name="Ruby J.G."/>
            <person name="Reiff S.B."/>
            <person name="Swart E.C."/>
            <person name="Gosai S."/>
            <person name="Prabakaran S."/>
            <person name="Witkowska E."/>
            <person name="Larue G.E."/>
            <person name="Fisher S."/>
            <person name="Freeman R.M."/>
            <person name="Gunawardena J."/>
            <person name="Chu W."/>
            <person name="Stover N.A."/>
            <person name="Gregory B.D."/>
            <person name="Nowacki M."/>
            <person name="Derisi J."/>
            <person name="Roy S.W."/>
            <person name="Marshall W.F."/>
            <person name="Sood P."/>
        </authorList>
    </citation>
    <scope>NUCLEOTIDE SEQUENCE [LARGE SCALE GENOMIC DNA]</scope>
    <source>
        <strain evidence="1">WM001</strain>
    </source>
</reference>
<dbReference type="EMBL" id="MPUH01000584">
    <property type="protein sequence ID" value="OMJ77272.1"/>
    <property type="molecule type" value="Genomic_DNA"/>
</dbReference>
<gene>
    <name evidence="1" type="ORF">SteCoe_23181</name>
</gene>
<sequence>MTLVIAEKVLKHENLTNEEADSIYGDSNERRTDAKTFGCYEFEDDYENDEWLCTGRIAPKKSIRIK</sequence>
<dbReference type="Proteomes" id="UP000187209">
    <property type="component" value="Unassembled WGS sequence"/>
</dbReference>
<evidence type="ECO:0000313" key="1">
    <source>
        <dbReference type="EMBL" id="OMJ77272.1"/>
    </source>
</evidence>
<proteinExistence type="predicted"/>
<name>A0A1R2BKH6_9CILI</name>
<comment type="caution">
    <text evidence="1">The sequence shown here is derived from an EMBL/GenBank/DDBJ whole genome shotgun (WGS) entry which is preliminary data.</text>
</comment>